<protein>
    <submittedName>
        <fullName evidence="2">Uncharacterized protein</fullName>
    </submittedName>
</protein>
<dbReference type="InterPro" id="IPR052980">
    <property type="entry name" value="Crinkler_effector"/>
</dbReference>
<evidence type="ECO:0000256" key="1">
    <source>
        <dbReference type="SAM" id="MobiDB-lite"/>
    </source>
</evidence>
<dbReference type="PANTHER" id="PTHR33129">
    <property type="entry name" value="PROTEIN KINASE DOMAIN-CONTAINING PROTEIN-RELATED"/>
    <property type="match status" value="1"/>
</dbReference>
<organism evidence="2 3">
    <name type="scientific">Dendrothele bispora (strain CBS 962.96)</name>
    <dbReference type="NCBI Taxonomy" id="1314807"/>
    <lineage>
        <taxon>Eukaryota</taxon>
        <taxon>Fungi</taxon>
        <taxon>Dikarya</taxon>
        <taxon>Basidiomycota</taxon>
        <taxon>Agaricomycotina</taxon>
        <taxon>Agaricomycetes</taxon>
        <taxon>Agaricomycetidae</taxon>
        <taxon>Agaricales</taxon>
        <taxon>Agaricales incertae sedis</taxon>
        <taxon>Dendrothele</taxon>
    </lineage>
</organism>
<dbReference type="OrthoDB" id="19861at2759"/>
<sequence>MTTQENLFKPSLHSQFTKETSGQYYDFWFHTWGHGQDKQKVDQVFIGLPADENCKCLKLLPSSGEPAITSTLQGILVFSEYERFLKDLEDMLNGTADHFPTGVRSDPSSWDSWNEMERMEWRDYTFWDEDGSEIVDEEYARLRALAPDEPEVRDIPQIIQVIGQPGIGKSLLLYFILAKRLLQSKATFLHSAPGSGLYFCSDGVYRFKPPMSTDRWQYELTEKDVMLFDSGEKLPTPEGHWIYTPIRIIESASPIENRLDWARKLARPKLCWFMRPMSLKEFLLAATLQEAHPNTGLLRAFYRDFGPNARVAYVACIHPVDYSLYIREVEGKIGTNSSDQLRTTFYSAAGLVYDNAITHSVFLVTAGPWRSECRTGFVSRYIYELVSTQYSSDCGRIIDMFFMFHQDASTHASAGYLFEDFMHQILEKGACLEMRIMSGTKTGKGKNVIFRPDFDKPTESLELAPSVTAHLYSRDEEVLRPGLYCKPSVSNAAALDSYYWDQAKGIIWLFQFTVSEYHNAKQEGTKWIMDRAEKQATDAKINYVALSPSNNLHLAIPVPSPHPPSSKNPGSAPHSTSGSSRTFDGVYHVYMRDFLDRAKQL</sequence>
<name>A0A4S8L823_DENBC</name>
<evidence type="ECO:0000313" key="2">
    <source>
        <dbReference type="EMBL" id="THU84573.1"/>
    </source>
</evidence>
<gene>
    <name evidence="2" type="ORF">K435DRAFT_783717</name>
</gene>
<dbReference type="AlphaFoldDB" id="A0A4S8L823"/>
<keyword evidence="3" id="KW-1185">Reference proteome</keyword>
<feature type="compositionally biased region" description="Polar residues" evidence="1">
    <location>
        <begin position="567"/>
        <end position="580"/>
    </location>
</feature>
<dbReference type="Proteomes" id="UP000297245">
    <property type="component" value="Unassembled WGS sequence"/>
</dbReference>
<accession>A0A4S8L823</accession>
<dbReference type="EMBL" id="ML179592">
    <property type="protein sequence ID" value="THU84573.1"/>
    <property type="molecule type" value="Genomic_DNA"/>
</dbReference>
<proteinExistence type="predicted"/>
<reference evidence="2 3" key="1">
    <citation type="journal article" date="2019" name="Nat. Ecol. Evol.">
        <title>Megaphylogeny resolves global patterns of mushroom evolution.</title>
        <authorList>
            <person name="Varga T."/>
            <person name="Krizsan K."/>
            <person name="Foldi C."/>
            <person name="Dima B."/>
            <person name="Sanchez-Garcia M."/>
            <person name="Sanchez-Ramirez S."/>
            <person name="Szollosi G.J."/>
            <person name="Szarkandi J.G."/>
            <person name="Papp V."/>
            <person name="Albert L."/>
            <person name="Andreopoulos W."/>
            <person name="Angelini C."/>
            <person name="Antonin V."/>
            <person name="Barry K.W."/>
            <person name="Bougher N.L."/>
            <person name="Buchanan P."/>
            <person name="Buyck B."/>
            <person name="Bense V."/>
            <person name="Catcheside P."/>
            <person name="Chovatia M."/>
            <person name="Cooper J."/>
            <person name="Damon W."/>
            <person name="Desjardin D."/>
            <person name="Finy P."/>
            <person name="Geml J."/>
            <person name="Haridas S."/>
            <person name="Hughes K."/>
            <person name="Justo A."/>
            <person name="Karasinski D."/>
            <person name="Kautmanova I."/>
            <person name="Kiss B."/>
            <person name="Kocsube S."/>
            <person name="Kotiranta H."/>
            <person name="LaButti K.M."/>
            <person name="Lechner B.E."/>
            <person name="Liimatainen K."/>
            <person name="Lipzen A."/>
            <person name="Lukacs Z."/>
            <person name="Mihaltcheva S."/>
            <person name="Morgado L.N."/>
            <person name="Niskanen T."/>
            <person name="Noordeloos M.E."/>
            <person name="Ohm R.A."/>
            <person name="Ortiz-Santana B."/>
            <person name="Ovrebo C."/>
            <person name="Racz N."/>
            <person name="Riley R."/>
            <person name="Savchenko A."/>
            <person name="Shiryaev A."/>
            <person name="Soop K."/>
            <person name="Spirin V."/>
            <person name="Szebenyi C."/>
            <person name="Tomsovsky M."/>
            <person name="Tulloss R.E."/>
            <person name="Uehling J."/>
            <person name="Grigoriev I.V."/>
            <person name="Vagvolgyi C."/>
            <person name="Papp T."/>
            <person name="Martin F.M."/>
            <person name="Miettinen O."/>
            <person name="Hibbett D.S."/>
            <person name="Nagy L.G."/>
        </authorList>
    </citation>
    <scope>NUCLEOTIDE SEQUENCE [LARGE SCALE GENOMIC DNA]</scope>
    <source>
        <strain evidence="2 3">CBS 962.96</strain>
    </source>
</reference>
<feature type="region of interest" description="Disordered" evidence="1">
    <location>
        <begin position="557"/>
        <end position="580"/>
    </location>
</feature>
<evidence type="ECO:0000313" key="3">
    <source>
        <dbReference type="Proteomes" id="UP000297245"/>
    </source>
</evidence>